<feature type="non-terminal residue" evidence="1">
    <location>
        <position position="1"/>
    </location>
</feature>
<sequence>LVNKRLHIQGHIDGRQVCLSIPFTPSSLQHNVRVILETNQGFKLNSCREQTGSPLLHSRINKVVGLRGGVRAAPFRHSKWLISASLVSLRLELL</sequence>
<protein>
    <submittedName>
        <fullName evidence="1">Unclassified</fullName>
    </submittedName>
</protein>
<dbReference type="AlphaFoldDB" id="W1ID26"/>
<accession>W1ID26</accession>
<proteinExistence type="predicted"/>
<name>W1ID26_9HYPO</name>
<dbReference type="EMBL" id="HG321325">
    <property type="protein sequence ID" value="CEF82650.1"/>
    <property type="molecule type" value="Genomic_DNA"/>
</dbReference>
<reference evidence="1" key="1">
    <citation type="submission" date="2013-05" db="EMBL/GenBank/DDBJ databases">
        <title>Draft genome sequences of six wheat associated Fusarium spp. isolates.</title>
        <authorList>
            <person name="Moolhuijzen P.M."/>
            <person name="Manners J.M."/>
            <person name="Wilcox S."/>
            <person name="Bellgard M.I."/>
            <person name="Gardiner D.M."/>
        </authorList>
    </citation>
    <scope>NUCLEOTIDE SEQUENCE</scope>
    <source>
        <strain evidence="1">CS3069</strain>
    </source>
</reference>
<keyword evidence="1" id="KW-0496">Mitochondrion</keyword>
<evidence type="ECO:0000313" key="1">
    <source>
        <dbReference type="EMBL" id="CDL73388.1"/>
    </source>
</evidence>
<gene>
    <name evidence="1" type="ORF">BN850_0137760</name>
</gene>
<geneLocation type="mitochondrion" evidence="1"/>
<organism evidence="1">
    <name type="scientific">Fusarium clavum</name>
    <dbReference type="NCBI Taxonomy" id="2594811"/>
    <lineage>
        <taxon>Eukaryota</taxon>
        <taxon>Fungi</taxon>
        <taxon>Dikarya</taxon>
        <taxon>Ascomycota</taxon>
        <taxon>Pezizomycotina</taxon>
        <taxon>Sordariomycetes</taxon>
        <taxon>Hypocreomycetidae</taxon>
        <taxon>Hypocreales</taxon>
        <taxon>Nectriaceae</taxon>
        <taxon>Fusarium</taxon>
        <taxon>Fusarium incarnatum-equiseti species complex</taxon>
    </lineage>
</organism>
<dbReference type="EMBL" id="CBMI010005062">
    <property type="protein sequence ID" value="CDL73388.1"/>
    <property type="molecule type" value="Genomic_DNA"/>
</dbReference>